<sequence>MILSGFESTTIISSYISLLFVLLPILLMYILYKYKECKHLTKIYGS</sequence>
<evidence type="ECO:0000313" key="3">
    <source>
        <dbReference type="Proteomes" id="UP000006319"/>
    </source>
</evidence>
<dbReference type="EMBL" id="DF157807">
    <property type="protein sequence ID" value="GAB69775.1"/>
    <property type="molecule type" value="Genomic_DNA"/>
</dbReference>
<dbReference type="RefSeq" id="XP_004227993.1">
    <property type="nucleotide sequence ID" value="XM_004227945.1"/>
</dbReference>
<protein>
    <submittedName>
        <fullName evidence="2">Pv-fam-d protein</fullName>
    </submittedName>
</protein>
<name>K6V358_PLACD</name>
<evidence type="ECO:0000313" key="2">
    <source>
        <dbReference type="EMBL" id="GAB69775.1"/>
    </source>
</evidence>
<keyword evidence="1" id="KW-0472">Membrane</keyword>
<organism evidence="2 3">
    <name type="scientific">Plasmodium cynomolgi (strain B)</name>
    <dbReference type="NCBI Taxonomy" id="1120755"/>
    <lineage>
        <taxon>Eukaryota</taxon>
        <taxon>Sar</taxon>
        <taxon>Alveolata</taxon>
        <taxon>Apicomplexa</taxon>
        <taxon>Aconoidasida</taxon>
        <taxon>Haemosporida</taxon>
        <taxon>Plasmodiidae</taxon>
        <taxon>Plasmodium</taxon>
        <taxon>Plasmodium (Plasmodium)</taxon>
    </lineage>
</organism>
<dbReference type="VEuPathDB" id="PlasmoDB:PCYB_005240"/>
<reference evidence="2 3" key="1">
    <citation type="journal article" date="2012" name="Nat. Genet.">
        <title>Plasmodium cynomolgi genome sequences provide insight into Plasmodium vivax and the monkey malaria clade.</title>
        <authorList>
            <person name="Tachibana S."/>
            <person name="Sullivan S.A."/>
            <person name="Kawai S."/>
            <person name="Nakamura S."/>
            <person name="Kim H.R."/>
            <person name="Goto N."/>
            <person name="Arisue N."/>
            <person name="Palacpac N.M.Q."/>
            <person name="Honma H."/>
            <person name="Yagi M."/>
            <person name="Tougan T."/>
            <person name="Katakai Y."/>
            <person name="Kaneko O."/>
            <person name="Mita T."/>
            <person name="Kita K."/>
            <person name="Yasutomi Y."/>
            <person name="Sutton P.L."/>
            <person name="Shakhbatyan R."/>
            <person name="Horii T."/>
            <person name="Yasunaga T."/>
            <person name="Barnwell J.W."/>
            <person name="Escalante A.A."/>
            <person name="Carlton J.M."/>
            <person name="Tanabe K."/>
        </authorList>
    </citation>
    <scope>NUCLEOTIDE SEQUENCE [LARGE SCALE GENOMIC DNA]</scope>
    <source>
        <strain evidence="2 3">B</strain>
    </source>
</reference>
<evidence type="ECO:0000256" key="1">
    <source>
        <dbReference type="SAM" id="Phobius"/>
    </source>
</evidence>
<keyword evidence="3" id="KW-1185">Reference proteome</keyword>
<feature type="non-terminal residue" evidence="2">
    <location>
        <position position="46"/>
    </location>
</feature>
<proteinExistence type="predicted"/>
<gene>
    <name evidence="2" type="ORF">PCYB_005240</name>
</gene>
<dbReference type="KEGG" id="pcy:PCYB_005240"/>
<dbReference type="AlphaFoldDB" id="K6V358"/>
<accession>K6V358</accession>
<dbReference type="Proteomes" id="UP000006319">
    <property type="component" value="Unassembled WGS sequence"/>
</dbReference>
<feature type="transmembrane region" description="Helical" evidence="1">
    <location>
        <begin position="12"/>
        <end position="32"/>
    </location>
</feature>
<keyword evidence="1" id="KW-1133">Transmembrane helix</keyword>
<dbReference type="GeneID" id="14696317"/>
<keyword evidence="1" id="KW-0812">Transmembrane</keyword>